<feature type="region of interest" description="Disordered" evidence="1">
    <location>
        <begin position="1"/>
        <end position="137"/>
    </location>
</feature>
<evidence type="ECO:0000313" key="2">
    <source>
        <dbReference type="EMBL" id="KEP55325.1"/>
    </source>
</evidence>
<proteinExistence type="predicted"/>
<gene>
    <name evidence="2" type="ORF">V565_005520</name>
</gene>
<feature type="compositionally biased region" description="Polar residues" evidence="1">
    <location>
        <begin position="111"/>
        <end position="125"/>
    </location>
</feature>
<evidence type="ECO:0000313" key="3">
    <source>
        <dbReference type="Proteomes" id="UP000027456"/>
    </source>
</evidence>
<accession>A0A074SCJ2</accession>
<protein>
    <submittedName>
        <fullName evidence="2">Uncharacterized protein</fullName>
    </submittedName>
</protein>
<name>A0A074SCJ2_9AGAM</name>
<feature type="compositionally biased region" description="Low complexity" evidence="1">
    <location>
        <begin position="93"/>
        <end position="103"/>
    </location>
</feature>
<dbReference type="HOGENOM" id="CLU_737993_0_0_1"/>
<feature type="compositionally biased region" description="Polar residues" evidence="1">
    <location>
        <begin position="8"/>
        <end position="22"/>
    </location>
</feature>
<dbReference type="AlphaFoldDB" id="A0A074SCJ2"/>
<evidence type="ECO:0000256" key="1">
    <source>
        <dbReference type="SAM" id="MobiDB-lite"/>
    </source>
</evidence>
<keyword evidence="3" id="KW-1185">Reference proteome</keyword>
<feature type="compositionally biased region" description="Low complexity" evidence="1">
    <location>
        <begin position="58"/>
        <end position="72"/>
    </location>
</feature>
<dbReference type="OrthoDB" id="3237853at2759"/>
<sequence length="375" mass="42469">MRPGMVNPTLTDSNRRGSQVTVTYPRFYENPLKYTRKPSPPPKPRVNRIHSLTSPTRSTAPPTIGPSISSTSMDKENLAPGLEATNLSSHYATNSTNSWSNTKSPKKRSRGSLTLVFSNNASTDTKPPRSILKSSSAISSNGKRLYELTNTEYENTTTNDHRAEEIPTTRHAQGHKVPRRSRSVVRIPENVVTTQDFDCHRREVHTVVSTLGSRVSALENTIAAALPVVAEARLLWMENAIVRGPAKLGTTRHALCEYYQHPRYETYTRRIRARAYYFGLKLEDLEYLQERLDSLGSQSINQETLLISPFGGANEWGDKTMVEAYRRDTKHGAYARRIWRVCYESAYSVDEDWMLPVPTPDNLTLVEKIKGWFHE</sequence>
<comment type="caution">
    <text evidence="2">The sequence shown here is derived from an EMBL/GenBank/DDBJ whole genome shotgun (WGS) entry which is preliminary data.</text>
</comment>
<reference evidence="2 3" key="1">
    <citation type="submission" date="2013-12" db="EMBL/GenBank/DDBJ databases">
        <authorList>
            <person name="Cubeta M."/>
            <person name="Pakala S."/>
            <person name="Fedorova N."/>
            <person name="Thomas E."/>
            <person name="Dean R."/>
            <person name="Jabaji S."/>
            <person name="Neate S."/>
            <person name="Toda T."/>
            <person name="Tavantzis S."/>
            <person name="Vilgalys R."/>
            <person name="Bharathan N."/>
            <person name="Pakala S."/>
            <person name="Losada L.S."/>
            <person name="Zafar N."/>
            <person name="Nierman W."/>
        </authorList>
    </citation>
    <scope>NUCLEOTIDE SEQUENCE [LARGE SCALE GENOMIC DNA]</scope>
    <source>
        <strain evidence="2 3">123E</strain>
    </source>
</reference>
<organism evidence="2 3">
    <name type="scientific">Rhizoctonia solani 123E</name>
    <dbReference type="NCBI Taxonomy" id="1423351"/>
    <lineage>
        <taxon>Eukaryota</taxon>
        <taxon>Fungi</taxon>
        <taxon>Dikarya</taxon>
        <taxon>Basidiomycota</taxon>
        <taxon>Agaricomycotina</taxon>
        <taxon>Agaricomycetes</taxon>
        <taxon>Cantharellales</taxon>
        <taxon>Ceratobasidiaceae</taxon>
        <taxon>Rhizoctonia</taxon>
    </lineage>
</organism>
<dbReference type="EMBL" id="AZST01000007">
    <property type="protein sequence ID" value="KEP55325.1"/>
    <property type="molecule type" value="Genomic_DNA"/>
</dbReference>
<dbReference type="Proteomes" id="UP000027456">
    <property type="component" value="Unassembled WGS sequence"/>
</dbReference>